<dbReference type="PANTHER" id="PTHR42771:SF4">
    <property type="entry name" value="IRON(3+)-HYDROXAMATE IMPORT ATP-BINDING PROTEIN FHUC"/>
    <property type="match status" value="1"/>
</dbReference>
<dbReference type="InterPro" id="IPR051535">
    <property type="entry name" value="Siderophore_ABC-ATPase"/>
</dbReference>
<dbReference type="PANTHER" id="PTHR42771">
    <property type="entry name" value="IRON(3+)-HYDROXAMATE IMPORT ATP-BINDING PROTEIN FHUC"/>
    <property type="match status" value="1"/>
</dbReference>
<feature type="domain" description="ABC transporter" evidence="6">
    <location>
        <begin position="21"/>
        <end position="75"/>
    </location>
</feature>
<dbReference type="SUPFAM" id="SSF52540">
    <property type="entry name" value="P-loop containing nucleoside triphosphate hydrolases"/>
    <property type="match status" value="1"/>
</dbReference>
<dbReference type="GO" id="GO:0005886">
    <property type="term" value="C:plasma membrane"/>
    <property type="evidence" value="ECO:0007669"/>
    <property type="project" value="UniProtKB-SubCell"/>
</dbReference>
<proteinExistence type="predicted"/>
<dbReference type="CDD" id="cd03214">
    <property type="entry name" value="ABC_Iron-Siderophores_B12_Hemin"/>
    <property type="match status" value="1"/>
</dbReference>
<keyword evidence="4" id="KW-0406">Ion transport</keyword>
<dbReference type="GO" id="GO:0016887">
    <property type="term" value="F:ATP hydrolysis activity"/>
    <property type="evidence" value="ECO:0007669"/>
    <property type="project" value="InterPro"/>
</dbReference>
<evidence type="ECO:0000259" key="6">
    <source>
        <dbReference type="Pfam" id="PF00005"/>
    </source>
</evidence>
<sequence length="135" mass="15783">MYELVSYGRFPHQNGFGRLSNEDKRIIRWALEETGMIAFHDRPIEALSGGQRQRVWIAMALAQETELLLLDEPTTYLDLAHQLEILQLLERLNREQGRTVLMVIHDLNHAARFSHYMIALNQGKVIKKMVRLMRS</sequence>
<dbReference type="GO" id="GO:0005524">
    <property type="term" value="F:ATP binding"/>
    <property type="evidence" value="ECO:0007669"/>
    <property type="project" value="InterPro"/>
</dbReference>
<evidence type="ECO:0000256" key="4">
    <source>
        <dbReference type="ARBA" id="ARBA00023065"/>
    </source>
</evidence>
<comment type="subcellular location">
    <subcellularLocation>
        <location evidence="1">Cell membrane</location>
        <topology evidence="1">Peripheral membrane protein</topology>
    </subcellularLocation>
</comment>
<dbReference type="Pfam" id="PF00005">
    <property type="entry name" value="ABC_tran"/>
    <property type="match status" value="1"/>
</dbReference>
<dbReference type="EMBL" id="AP021906">
    <property type="protein sequence ID" value="BBP92250.1"/>
    <property type="molecule type" value="Genomic_DNA"/>
</dbReference>
<gene>
    <name evidence="7" type="ORF">BsIDN1_58680</name>
</gene>
<keyword evidence="5" id="KW-0472">Membrane</keyword>
<accession>A0A5S9MFI3</accession>
<evidence type="ECO:0000256" key="1">
    <source>
        <dbReference type="ARBA" id="ARBA00004202"/>
    </source>
</evidence>
<evidence type="ECO:0000256" key="5">
    <source>
        <dbReference type="ARBA" id="ARBA00023136"/>
    </source>
</evidence>
<evidence type="ECO:0000313" key="7">
    <source>
        <dbReference type="EMBL" id="BBP92250.1"/>
    </source>
</evidence>
<keyword evidence="3" id="KW-1003">Cell membrane</keyword>
<dbReference type="InterPro" id="IPR003439">
    <property type="entry name" value="ABC_transporter-like_ATP-bd"/>
</dbReference>
<evidence type="ECO:0000313" key="8">
    <source>
        <dbReference type="Proteomes" id="UP000464658"/>
    </source>
</evidence>
<evidence type="ECO:0000256" key="2">
    <source>
        <dbReference type="ARBA" id="ARBA00022448"/>
    </source>
</evidence>
<dbReference type="InterPro" id="IPR027417">
    <property type="entry name" value="P-loop_NTPase"/>
</dbReference>
<keyword evidence="2" id="KW-0813">Transport</keyword>
<dbReference type="Proteomes" id="UP000464658">
    <property type="component" value="Chromosome"/>
</dbReference>
<reference evidence="7 8" key="1">
    <citation type="submission" date="2019-12" db="EMBL/GenBank/DDBJ databases">
        <title>Full genome sequence of a Bacillus safensis strain isolated from commercially available natto in Indonesia.</title>
        <authorList>
            <person name="Yoshida M."/>
            <person name="Uomi M."/>
            <person name="Waturangi D."/>
            <person name="Ekaputri J.J."/>
            <person name="Setiamarga D.H.E."/>
        </authorList>
    </citation>
    <scope>NUCLEOTIDE SEQUENCE [LARGE SCALE GENOMIC DNA]</scope>
    <source>
        <strain evidence="7 8">IDN1</strain>
    </source>
</reference>
<protein>
    <recommendedName>
        <fullName evidence="6">ABC transporter domain-containing protein</fullName>
    </recommendedName>
</protein>
<name>A0A5S9MFI3_BACIA</name>
<evidence type="ECO:0000256" key="3">
    <source>
        <dbReference type="ARBA" id="ARBA00022475"/>
    </source>
</evidence>
<organism evidence="7 8">
    <name type="scientific">Bacillus safensis</name>
    <dbReference type="NCBI Taxonomy" id="561879"/>
    <lineage>
        <taxon>Bacteria</taxon>
        <taxon>Bacillati</taxon>
        <taxon>Bacillota</taxon>
        <taxon>Bacilli</taxon>
        <taxon>Bacillales</taxon>
        <taxon>Bacillaceae</taxon>
        <taxon>Bacillus</taxon>
    </lineage>
</organism>
<dbReference type="AlphaFoldDB" id="A0A5S9MFI3"/>
<dbReference type="Gene3D" id="3.40.50.300">
    <property type="entry name" value="P-loop containing nucleotide triphosphate hydrolases"/>
    <property type="match status" value="1"/>
</dbReference>
<dbReference type="GO" id="GO:0006811">
    <property type="term" value="P:monoatomic ion transport"/>
    <property type="evidence" value="ECO:0007669"/>
    <property type="project" value="UniProtKB-KW"/>
</dbReference>